<evidence type="ECO:0000313" key="3">
    <source>
        <dbReference type="Proteomes" id="UP000823842"/>
    </source>
</evidence>
<dbReference type="Proteomes" id="UP000823842">
    <property type="component" value="Unassembled WGS sequence"/>
</dbReference>
<dbReference type="AlphaFoldDB" id="A0A9D2RWJ0"/>
<keyword evidence="1" id="KW-0812">Transmembrane</keyword>
<protein>
    <submittedName>
        <fullName evidence="2">Uncharacterized protein</fullName>
    </submittedName>
</protein>
<accession>A0A9D2RWJ0</accession>
<organism evidence="2 3">
    <name type="scientific">Candidatus Blautia faecavium</name>
    <dbReference type="NCBI Taxonomy" id="2838487"/>
    <lineage>
        <taxon>Bacteria</taxon>
        <taxon>Bacillati</taxon>
        <taxon>Bacillota</taxon>
        <taxon>Clostridia</taxon>
        <taxon>Lachnospirales</taxon>
        <taxon>Lachnospiraceae</taxon>
        <taxon>Blautia</taxon>
    </lineage>
</organism>
<sequence length="202" mass="23897">MRKKRNEKYYHIRSNVFWLMIVSFILLFLGAFFRNELYEKWLRIGGQEEVVFEKISTKLGNEEECYLCGNNVRSLMGYYRNLDTIGLISLNDWYVLEFRLKNSGDDRHNRGEENYTTSTFGNTGEIRYSSDSNFDGAMASIEVTLPEDYGVEIKELRKHLCQECLDKIMESLVFFKWKNERKEAIPLCLVDLQTLEIYSLQD</sequence>
<evidence type="ECO:0000313" key="2">
    <source>
        <dbReference type="EMBL" id="HJB28559.1"/>
    </source>
</evidence>
<reference evidence="2" key="2">
    <citation type="submission" date="2021-04" db="EMBL/GenBank/DDBJ databases">
        <authorList>
            <person name="Gilroy R."/>
        </authorList>
    </citation>
    <scope>NUCLEOTIDE SEQUENCE</scope>
    <source>
        <strain evidence="2">ChiSjej1B19-5720</strain>
    </source>
</reference>
<dbReference type="EMBL" id="DWYZ01000139">
    <property type="protein sequence ID" value="HJB28559.1"/>
    <property type="molecule type" value="Genomic_DNA"/>
</dbReference>
<proteinExistence type="predicted"/>
<gene>
    <name evidence="2" type="ORF">IAA06_07160</name>
</gene>
<evidence type="ECO:0000256" key="1">
    <source>
        <dbReference type="SAM" id="Phobius"/>
    </source>
</evidence>
<feature type="non-terminal residue" evidence="2">
    <location>
        <position position="202"/>
    </location>
</feature>
<comment type="caution">
    <text evidence="2">The sequence shown here is derived from an EMBL/GenBank/DDBJ whole genome shotgun (WGS) entry which is preliminary data.</text>
</comment>
<reference evidence="2" key="1">
    <citation type="journal article" date="2021" name="PeerJ">
        <title>Extensive microbial diversity within the chicken gut microbiome revealed by metagenomics and culture.</title>
        <authorList>
            <person name="Gilroy R."/>
            <person name="Ravi A."/>
            <person name="Getino M."/>
            <person name="Pursley I."/>
            <person name="Horton D.L."/>
            <person name="Alikhan N.F."/>
            <person name="Baker D."/>
            <person name="Gharbi K."/>
            <person name="Hall N."/>
            <person name="Watson M."/>
            <person name="Adriaenssens E.M."/>
            <person name="Foster-Nyarko E."/>
            <person name="Jarju S."/>
            <person name="Secka A."/>
            <person name="Antonio M."/>
            <person name="Oren A."/>
            <person name="Chaudhuri R.R."/>
            <person name="La Ragione R."/>
            <person name="Hildebrand F."/>
            <person name="Pallen M.J."/>
        </authorList>
    </citation>
    <scope>NUCLEOTIDE SEQUENCE</scope>
    <source>
        <strain evidence="2">ChiSjej1B19-5720</strain>
    </source>
</reference>
<feature type="transmembrane region" description="Helical" evidence="1">
    <location>
        <begin position="12"/>
        <end position="33"/>
    </location>
</feature>
<name>A0A9D2RWJ0_9FIRM</name>
<keyword evidence="1" id="KW-0472">Membrane</keyword>
<keyword evidence="1" id="KW-1133">Transmembrane helix</keyword>